<dbReference type="SUPFAM" id="SSF49329">
    <property type="entry name" value="Cu,Zn superoxide dismutase-like"/>
    <property type="match status" value="1"/>
</dbReference>
<dbReference type="InterPro" id="IPR036423">
    <property type="entry name" value="SOD-like_Cu/Zn_dom_sf"/>
</dbReference>
<dbReference type="Gene3D" id="2.60.40.200">
    <property type="entry name" value="Superoxide dismutase, copper/zinc binding domain"/>
    <property type="match status" value="1"/>
</dbReference>
<protein>
    <submittedName>
        <fullName evidence="3">Superoxide dismutase, Cu-Zn family</fullName>
    </submittedName>
</protein>
<evidence type="ECO:0000256" key="1">
    <source>
        <dbReference type="ARBA" id="ARBA00010457"/>
    </source>
</evidence>
<sequence length="195" mass="20435">MRSFNNNMFTIALGIVTALVACTQVKEQKNDAPENEIPSLKPNKEFKVVTTELISRSGSELKGQVTFSELEEGKINLSVKLSGVKPGEHAVHIHEKGDCSAADGKSAGGHWNPLDVAHGNRMESETFHKGDIGNITVGEDGTGTLMLDVAGWTIGGSDVSNILGKAVIVHAGPDDFTSQPSGAAGARVGCGVIEK</sequence>
<dbReference type="GeneID" id="99987071"/>
<dbReference type="STRING" id="1267423.SAMN05216290_2369"/>
<dbReference type="PANTHER" id="PTHR10003">
    <property type="entry name" value="SUPEROXIDE DISMUTASE CU-ZN -RELATED"/>
    <property type="match status" value="1"/>
</dbReference>
<feature type="domain" description="Superoxide dismutase copper/zinc binding" evidence="2">
    <location>
        <begin position="62"/>
        <end position="193"/>
    </location>
</feature>
<evidence type="ECO:0000259" key="2">
    <source>
        <dbReference type="Pfam" id="PF00080"/>
    </source>
</evidence>
<dbReference type="RefSeq" id="WP_090258792.1">
    <property type="nucleotide sequence ID" value="NZ_FOIR01000002.1"/>
</dbReference>
<gene>
    <name evidence="3" type="ORF">SAMN05216290_2369</name>
</gene>
<name>A0A1I0QIP7_9BACT</name>
<dbReference type="Proteomes" id="UP000199437">
    <property type="component" value="Unassembled WGS sequence"/>
</dbReference>
<dbReference type="InterPro" id="IPR001424">
    <property type="entry name" value="SOD_Cu_Zn_dom"/>
</dbReference>
<dbReference type="CDD" id="cd00305">
    <property type="entry name" value="Cu-Zn_Superoxide_Dismutase"/>
    <property type="match status" value="1"/>
</dbReference>
<evidence type="ECO:0000313" key="4">
    <source>
        <dbReference type="Proteomes" id="UP000199437"/>
    </source>
</evidence>
<comment type="similarity">
    <text evidence="1">Belongs to the Cu-Zn superoxide dismutase family.</text>
</comment>
<dbReference type="Pfam" id="PF00080">
    <property type="entry name" value="Sod_Cu"/>
    <property type="match status" value="1"/>
</dbReference>
<dbReference type="AlphaFoldDB" id="A0A1I0QIP7"/>
<keyword evidence="4" id="KW-1185">Reference proteome</keyword>
<proteinExistence type="inferred from homology"/>
<reference evidence="4" key="1">
    <citation type="submission" date="2016-10" db="EMBL/GenBank/DDBJ databases">
        <authorList>
            <person name="Varghese N."/>
            <person name="Submissions S."/>
        </authorList>
    </citation>
    <scope>NUCLEOTIDE SEQUENCE [LARGE SCALE GENOMIC DNA]</scope>
    <source>
        <strain evidence="4">CGMCC 1.12402</strain>
    </source>
</reference>
<dbReference type="InterPro" id="IPR024134">
    <property type="entry name" value="SOD_Cu/Zn_/chaperone"/>
</dbReference>
<dbReference type="OrthoDB" id="9792957at2"/>
<evidence type="ECO:0000313" key="3">
    <source>
        <dbReference type="EMBL" id="SEW26834.1"/>
    </source>
</evidence>
<dbReference type="GO" id="GO:0005507">
    <property type="term" value="F:copper ion binding"/>
    <property type="evidence" value="ECO:0007669"/>
    <property type="project" value="InterPro"/>
</dbReference>
<accession>A0A1I0QIP7</accession>
<dbReference type="GO" id="GO:0006801">
    <property type="term" value="P:superoxide metabolic process"/>
    <property type="evidence" value="ECO:0007669"/>
    <property type="project" value="InterPro"/>
</dbReference>
<dbReference type="EMBL" id="FOIR01000002">
    <property type="protein sequence ID" value="SEW26834.1"/>
    <property type="molecule type" value="Genomic_DNA"/>
</dbReference>
<dbReference type="PROSITE" id="PS51257">
    <property type="entry name" value="PROKAR_LIPOPROTEIN"/>
    <property type="match status" value="1"/>
</dbReference>
<organism evidence="3 4">
    <name type="scientific">Roseivirga pacifica</name>
    <dbReference type="NCBI Taxonomy" id="1267423"/>
    <lineage>
        <taxon>Bacteria</taxon>
        <taxon>Pseudomonadati</taxon>
        <taxon>Bacteroidota</taxon>
        <taxon>Cytophagia</taxon>
        <taxon>Cytophagales</taxon>
        <taxon>Roseivirgaceae</taxon>
        <taxon>Roseivirga</taxon>
    </lineage>
</organism>